<protein>
    <submittedName>
        <fullName evidence="3">Protein-tyrosine-phosphatase</fullName>
    </submittedName>
</protein>
<evidence type="ECO:0000313" key="3">
    <source>
        <dbReference type="EMBL" id="BCJ66892.1"/>
    </source>
</evidence>
<evidence type="ECO:0000256" key="1">
    <source>
        <dbReference type="ARBA" id="ARBA00009580"/>
    </source>
</evidence>
<dbReference type="Gene3D" id="3.90.190.10">
    <property type="entry name" value="Protein tyrosine phosphatase superfamily"/>
    <property type="match status" value="1"/>
</dbReference>
<gene>
    <name evidence="3" type="ORF">Prubr_39130</name>
</gene>
<dbReference type="GO" id="GO:0004721">
    <property type="term" value="F:phosphoprotein phosphatase activity"/>
    <property type="evidence" value="ECO:0007669"/>
    <property type="project" value="InterPro"/>
</dbReference>
<dbReference type="EMBL" id="AP023359">
    <property type="protein sequence ID" value="BCJ66892.1"/>
    <property type="molecule type" value="Genomic_DNA"/>
</dbReference>
<dbReference type="InterPro" id="IPR016130">
    <property type="entry name" value="Tyr_Pase_AS"/>
</dbReference>
<name>A0A810N0G0_9ACTN</name>
<proteinExistence type="inferred from homology"/>
<dbReference type="AlphaFoldDB" id="A0A810N0G0"/>
<dbReference type="PANTHER" id="PTHR31126:SF1">
    <property type="entry name" value="TYROSINE SPECIFIC PROTEIN PHOSPHATASES DOMAIN-CONTAINING PROTEIN"/>
    <property type="match status" value="1"/>
</dbReference>
<dbReference type="Proteomes" id="UP000680866">
    <property type="component" value="Chromosome"/>
</dbReference>
<reference evidence="3" key="1">
    <citation type="submission" date="2020-08" db="EMBL/GenBank/DDBJ databases">
        <title>Whole genome shotgun sequence of Polymorphospora rubra NBRC 101157.</title>
        <authorList>
            <person name="Komaki H."/>
            <person name="Tamura T."/>
        </authorList>
    </citation>
    <scope>NUCLEOTIDE SEQUENCE</scope>
    <source>
        <strain evidence="3">NBRC 101157</strain>
    </source>
</reference>
<dbReference type="PANTHER" id="PTHR31126">
    <property type="entry name" value="TYROSINE-PROTEIN PHOSPHATASE"/>
    <property type="match status" value="1"/>
</dbReference>
<dbReference type="KEGG" id="pry:Prubr_39130"/>
<dbReference type="SUPFAM" id="SSF52799">
    <property type="entry name" value="(Phosphotyrosine protein) phosphatases II"/>
    <property type="match status" value="1"/>
</dbReference>
<evidence type="ECO:0000313" key="4">
    <source>
        <dbReference type="Proteomes" id="UP000680866"/>
    </source>
</evidence>
<comment type="similarity">
    <text evidence="1">Belongs to the protein-tyrosine phosphatase family.</text>
</comment>
<sequence length="258" mass="28290">MSRTTPDRRYGEGVDVTPVNRALAFSTMFNFRDVGGYAGLDGRTVRWKRLYRSDSLHRLDGADRDAFALLGVKTVIDLRRPTEVRRDGRVPDFVGLDYRHIHPEHRDWIEIPYDEALGVGRYLADRYLELAETGVSGVGRAVGIVADAGSAPAVVHCVAGKDRTGVVCALTLSTLGVSDADIAADYALTSAASERFAAWIRTKFPDHPIPAPFLASPAQAMLLFLTGLRERHGSIENYLLKAGVTAAQLEAMRTHLLE</sequence>
<organism evidence="3 4">
    <name type="scientific">Polymorphospora rubra</name>
    <dbReference type="NCBI Taxonomy" id="338584"/>
    <lineage>
        <taxon>Bacteria</taxon>
        <taxon>Bacillati</taxon>
        <taxon>Actinomycetota</taxon>
        <taxon>Actinomycetes</taxon>
        <taxon>Micromonosporales</taxon>
        <taxon>Micromonosporaceae</taxon>
        <taxon>Polymorphospora</taxon>
    </lineage>
</organism>
<dbReference type="InterPro" id="IPR000387">
    <property type="entry name" value="Tyr_Pase_dom"/>
</dbReference>
<keyword evidence="4" id="KW-1185">Reference proteome</keyword>
<dbReference type="PROSITE" id="PS50056">
    <property type="entry name" value="TYR_PHOSPHATASE_2"/>
    <property type="match status" value="1"/>
</dbReference>
<dbReference type="PROSITE" id="PS00383">
    <property type="entry name" value="TYR_PHOSPHATASE_1"/>
    <property type="match status" value="1"/>
</dbReference>
<feature type="domain" description="Tyrosine specific protein phosphatases" evidence="2">
    <location>
        <begin position="125"/>
        <end position="195"/>
    </location>
</feature>
<evidence type="ECO:0000259" key="2">
    <source>
        <dbReference type="PROSITE" id="PS50056"/>
    </source>
</evidence>
<accession>A0A810N0G0</accession>
<dbReference type="InterPro" id="IPR029021">
    <property type="entry name" value="Prot-tyrosine_phosphatase-like"/>
</dbReference>
<dbReference type="Pfam" id="PF13350">
    <property type="entry name" value="Y_phosphatase3"/>
    <property type="match status" value="1"/>
</dbReference>
<dbReference type="InterPro" id="IPR026893">
    <property type="entry name" value="Tyr/Ser_Pase_IphP-type"/>
</dbReference>